<accession>A0A2K8SKF6</accession>
<dbReference type="KEGG" id="nfl:COO91_01790"/>
<sequence length="168" mass="18606">MRLPIAIGAILVASLSLNAPVMSVPPTHGAKAEITNSNLTQLKINRQLWNRQKINNYRYRVSNSCFCLPDFRGPLIIEVRNGITKSITNAQTGKRVNPELLQQYSTIPKLFNLIRNTINSGESELTVVYNSQLGYPTQINIGNLAADAGIFTTISNFEVLGQGSYIKR</sequence>
<dbReference type="OrthoDB" id="485614at2"/>
<dbReference type="Proteomes" id="UP000232003">
    <property type="component" value="Chromosome"/>
</dbReference>
<keyword evidence="3" id="KW-1185">Reference proteome</keyword>
<evidence type="ECO:0000313" key="3">
    <source>
        <dbReference type="Proteomes" id="UP000232003"/>
    </source>
</evidence>
<dbReference type="EMBL" id="CP024785">
    <property type="protein sequence ID" value="AUB35897.1"/>
    <property type="molecule type" value="Genomic_DNA"/>
</dbReference>
<keyword evidence="1" id="KW-0732">Signal</keyword>
<dbReference type="Pfam" id="PF19671">
    <property type="entry name" value="DUF6174"/>
    <property type="match status" value="1"/>
</dbReference>
<dbReference type="AlphaFoldDB" id="A0A2K8SKF6"/>
<feature type="signal peptide" evidence="1">
    <location>
        <begin position="1"/>
        <end position="19"/>
    </location>
</feature>
<reference evidence="2 3" key="1">
    <citation type="submission" date="2017-11" db="EMBL/GenBank/DDBJ databases">
        <title>Complete genome of a free-living desiccation-tolerant cyanobacterium and its photosynthetic adaptation to extreme terrestrial habitat.</title>
        <authorList>
            <person name="Shang J."/>
        </authorList>
    </citation>
    <scope>NUCLEOTIDE SEQUENCE [LARGE SCALE GENOMIC DNA]</scope>
    <source>
        <strain evidence="2 3">CCNUN1</strain>
    </source>
</reference>
<evidence type="ECO:0000256" key="1">
    <source>
        <dbReference type="SAM" id="SignalP"/>
    </source>
</evidence>
<feature type="chain" id="PRO_5014953329" evidence="1">
    <location>
        <begin position="20"/>
        <end position="168"/>
    </location>
</feature>
<gene>
    <name evidence="2" type="ORF">COO91_01790</name>
</gene>
<name>A0A2K8SKF6_9NOSO</name>
<dbReference type="InterPro" id="IPR046172">
    <property type="entry name" value="DUF6174"/>
</dbReference>
<proteinExistence type="predicted"/>
<protein>
    <submittedName>
        <fullName evidence="2">Uncharacterized protein</fullName>
    </submittedName>
</protein>
<evidence type="ECO:0000313" key="2">
    <source>
        <dbReference type="EMBL" id="AUB35897.1"/>
    </source>
</evidence>
<organism evidence="2 3">
    <name type="scientific">Nostoc flagelliforme CCNUN1</name>
    <dbReference type="NCBI Taxonomy" id="2038116"/>
    <lineage>
        <taxon>Bacteria</taxon>
        <taxon>Bacillati</taxon>
        <taxon>Cyanobacteriota</taxon>
        <taxon>Cyanophyceae</taxon>
        <taxon>Nostocales</taxon>
        <taxon>Nostocaceae</taxon>
        <taxon>Nostoc</taxon>
    </lineage>
</organism>
<dbReference type="RefSeq" id="WP_100897965.1">
    <property type="nucleotide sequence ID" value="NZ_CAWNNC010000001.1"/>
</dbReference>